<evidence type="ECO:0000256" key="1">
    <source>
        <dbReference type="ARBA" id="ARBA00022481"/>
    </source>
</evidence>
<dbReference type="PROSITE" id="PS00409">
    <property type="entry name" value="PROKAR_NTER_METHYL"/>
    <property type="match status" value="1"/>
</dbReference>
<dbReference type="GO" id="GO:0015627">
    <property type="term" value="C:type II protein secretion system complex"/>
    <property type="evidence" value="ECO:0007669"/>
    <property type="project" value="InterPro"/>
</dbReference>
<dbReference type="Proteomes" id="UP000078476">
    <property type="component" value="Unassembled WGS sequence"/>
</dbReference>
<dbReference type="InterPro" id="IPR000983">
    <property type="entry name" value="Bac_GSPG_pilin"/>
</dbReference>
<name>A0A177NUD2_9GAMM</name>
<dbReference type="Pfam" id="PF07963">
    <property type="entry name" value="N_methyl"/>
    <property type="match status" value="1"/>
</dbReference>
<proteinExistence type="predicted"/>
<keyword evidence="1" id="KW-0488">Methylation</keyword>
<dbReference type="OrthoDB" id="5296638at2"/>
<sequence length="141" mass="14623">MKQTMHGFTLIELMITVAIVGILASIALPSYQDSVMKSRRRDAQGALMGLANAMERHFTETNSYLGAADSGADTGSPAIYATQSPVDGGTAFYNLTISAATSTTFTLTAAPTGAQANDICGSLTLTNTGARDFTGTGADCW</sequence>
<evidence type="ECO:0000313" key="4">
    <source>
        <dbReference type="Proteomes" id="UP000078476"/>
    </source>
</evidence>
<keyword evidence="2" id="KW-0812">Transmembrane</keyword>
<dbReference type="GO" id="GO:0015628">
    <property type="term" value="P:protein secretion by the type II secretion system"/>
    <property type="evidence" value="ECO:0007669"/>
    <property type="project" value="InterPro"/>
</dbReference>
<dbReference type="PANTHER" id="PTHR30093">
    <property type="entry name" value="GENERAL SECRETION PATHWAY PROTEIN G"/>
    <property type="match status" value="1"/>
</dbReference>
<dbReference type="InterPro" id="IPR012902">
    <property type="entry name" value="N_methyl_site"/>
</dbReference>
<dbReference type="GO" id="GO:0043683">
    <property type="term" value="P:type IV pilus assembly"/>
    <property type="evidence" value="ECO:0007669"/>
    <property type="project" value="InterPro"/>
</dbReference>
<evidence type="ECO:0000256" key="2">
    <source>
        <dbReference type="SAM" id="Phobius"/>
    </source>
</evidence>
<organism evidence="3 4">
    <name type="scientific">Methylomonas lenta</name>
    <dbReference type="NCBI Taxonomy" id="980561"/>
    <lineage>
        <taxon>Bacteria</taxon>
        <taxon>Pseudomonadati</taxon>
        <taxon>Pseudomonadota</taxon>
        <taxon>Gammaproteobacteria</taxon>
        <taxon>Methylococcales</taxon>
        <taxon>Methylococcaceae</taxon>
        <taxon>Methylomonas</taxon>
    </lineage>
</organism>
<dbReference type="SUPFAM" id="SSF54523">
    <property type="entry name" value="Pili subunits"/>
    <property type="match status" value="1"/>
</dbReference>
<keyword evidence="2" id="KW-1133">Transmembrane helix</keyword>
<dbReference type="AlphaFoldDB" id="A0A177NUD2"/>
<feature type="transmembrane region" description="Helical" evidence="2">
    <location>
        <begin position="6"/>
        <end position="31"/>
    </location>
</feature>
<dbReference type="PANTHER" id="PTHR30093:SF47">
    <property type="entry name" value="TYPE IV PILUS NON-CORE MINOR PILIN PILE"/>
    <property type="match status" value="1"/>
</dbReference>
<comment type="caution">
    <text evidence="3">The sequence shown here is derived from an EMBL/GenBank/DDBJ whole genome shotgun (WGS) entry which is preliminary data.</text>
</comment>
<reference evidence="3 4" key="1">
    <citation type="submission" date="2016-03" db="EMBL/GenBank/DDBJ databases">
        <authorList>
            <person name="Ploux O."/>
        </authorList>
    </citation>
    <scope>NUCLEOTIDE SEQUENCE [LARGE SCALE GENOMIC DNA]</scope>
    <source>
        <strain evidence="3 4">R-45370</strain>
    </source>
</reference>
<dbReference type="PRINTS" id="PR00813">
    <property type="entry name" value="BCTERIALGSPG"/>
</dbReference>
<dbReference type="Gene3D" id="3.30.700.10">
    <property type="entry name" value="Glycoprotein, Type 4 Pilin"/>
    <property type="match status" value="1"/>
</dbReference>
<gene>
    <name evidence="3" type="ORF">A1359_19760</name>
</gene>
<dbReference type="NCBIfam" id="TIGR02532">
    <property type="entry name" value="IV_pilin_GFxxxE"/>
    <property type="match status" value="1"/>
</dbReference>
<dbReference type="Pfam" id="PF16732">
    <property type="entry name" value="ComP_DUS"/>
    <property type="match status" value="1"/>
</dbReference>
<protein>
    <submittedName>
        <fullName evidence="3">Pilus assembly protein PilE</fullName>
    </submittedName>
</protein>
<dbReference type="InterPro" id="IPR031982">
    <property type="entry name" value="PilE-like"/>
</dbReference>
<dbReference type="InterPro" id="IPR045584">
    <property type="entry name" value="Pilin-like"/>
</dbReference>
<evidence type="ECO:0000313" key="3">
    <source>
        <dbReference type="EMBL" id="OAI21154.1"/>
    </source>
</evidence>
<dbReference type="EMBL" id="LUUI01000020">
    <property type="protein sequence ID" value="OAI21154.1"/>
    <property type="molecule type" value="Genomic_DNA"/>
</dbReference>
<keyword evidence="2" id="KW-0472">Membrane</keyword>
<accession>A0A177NUD2</accession>
<keyword evidence="4" id="KW-1185">Reference proteome</keyword>
<dbReference type="RefSeq" id="WP_066976783.1">
    <property type="nucleotide sequence ID" value="NZ_LUUI01000020.1"/>
</dbReference>
<dbReference type="STRING" id="980561.A1359_19760"/>